<reference evidence="1" key="1">
    <citation type="submission" date="2016-12" db="EMBL/GenBank/DDBJ databases">
        <title>The genomes of Aspergillus section Nigri reveals drivers in fungal speciation.</title>
        <authorList>
            <consortium name="DOE Joint Genome Institute"/>
            <person name="Vesth T.C."/>
            <person name="Nybo J."/>
            <person name="Theobald S."/>
            <person name="Brandl J."/>
            <person name="Frisvad J.C."/>
            <person name="Nielsen K.F."/>
            <person name="Lyhne E.K."/>
            <person name="Kogle M.E."/>
            <person name="Kuo A."/>
            <person name="Riley R."/>
            <person name="Clum A."/>
            <person name="Nolan M."/>
            <person name="Lipzen A."/>
            <person name="Salamov A."/>
            <person name="Henrissat B."/>
            <person name="Wiebenga A."/>
            <person name="De Vries R.P."/>
            <person name="Grigoriev I.V."/>
            <person name="Mortensen U.H."/>
            <person name="Andersen M.R."/>
            <person name="Baker S.E."/>
        </authorList>
    </citation>
    <scope>NUCLEOTIDE SEQUENCE [LARGE SCALE GENOMIC DNA]</scope>
    <source>
        <strain evidence="1">CBS 115656</strain>
    </source>
</reference>
<dbReference type="EMBL" id="KZ821489">
    <property type="protein sequence ID" value="PYH29697.1"/>
    <property type="molecule type" value="Genomic_DNA"/>
</dbReference>
<proteinExistence type="predicted"/>
<evidence type="ECO:0000313" key="2">
    <source>
        <dbReference type="Proteomes" id="UP000247647"/>
    </source>
</evidence>
<keyword evidence="2" id="KW-1185">Reference proteome</keyword>
<gene>
    <name evidence="1" type="ORF">BO87DRAFT_447363</name>
</gene>
<accession>A0A318Y823</accession>
<organism evidence="1 2">
    <name type="scientific">Aspergillus neoniger (strain CBS 115656)</name>
    <dbReference type="NCBI Taxonomy" id="1448310"/>
    <lineage>
        <taxon>Eukaryota</taxon>
        <taxon>Fungi</taxon>
        <taxon>Dikarya</taxon>
        <taxon>Ascomycota</taxon>
        <taxon>Pezizomycotina</taxon>
        <taxon>Eurotiomycetes</taxon>
        <taxon>Eurotiomycetidae</taxon>
        <taxon>Eurotiales</taxon>
        <taxon>Aspergillaceae</taxon>
        <taxon>Aspergillus</taxon>
        <taxon>Aspergillus subgen. Circumdati</taxon>
    </lineage>
</organism>
<evidence type="ECO:0000313" key="1">
    <source>
        <dbReference type="EMBL" id="PYH29697.1"/>
    </source>
</evidence>
<dbReference type="Proteomes" id="UP000247647">
    <property type="component" value="Unassembled WGS sequence"/>
</dbReference>
<name>A0A318Y823_ASPNB</name>
<dbReference type="AlphaFoldDB" id="A0A318Y823"/>
<dbReference type="RefSeq" id="XP_025475175.1">
    <property type="nucleotide sequence ID" value="XM_025628261.1"/>
</dbReference>
<sequence length="266" mass="30147">MSQCNQVPYPYSRLPPFIPYRWGLSGSNRLHYCYHRYREKNRAEAPHFEGRHRVSTFSSLSTGPLYLLFFPSPFLLSLFFPFFSLLPPSSSPSTAPSNSTSTTACPVRFCRTATRLVGSRGIFFPYFFFPPSLLTPSRLIPFFFPKIEHFIPRPLSDERTLNCQPAALKAVGSPEYLVLPSPSPFLPTPSKGAPYSLPVQIHRCDCSSDYLSRRLRSPICRPSGFRGCCTLGFSFMNGSHWYHRASCKTPVAFSPPLPPSRPRARY</sequence>
<protein>
    <submittedName>
        <fullName evidence="1">Uncharacterized protein</fullName>
    </submittedName>
</protein>
<dbReference type="GeneID" id="37130717"/>